<gene>
    <name evidence="2" type="ORF">A3A93_02465</name>
</gene>
<feature type="region of interest" description="Disordered" evidence="1">
    <location>
        <begin position="62"/>
        <end position="101"/>
    </location>
</feature>
<reference evidence="2 3" key="1">
    <citation type="journal article" date="2016" name="Nat. Commun.">
        <title>Thousands of microbial genomes shed light on interconnected biogeochemical processes in an aquifer system.</title>
        <authorList>
            <person name="Anantharaman K."/>
            <person name="Brown C.T."/>
            <person name="Hug L.A."/>
            <person name="Sharon I."/>
            <person name="Castelle C.J."/>
            <person name="Probst A.J."/>
            <person name="Thomas B.C."/>
            <person name="Singh A."/>
            <person name="Wilkins M.J."/>
            <person name="Karaoz U."/>
            <person name="Brodie E.L."/>
            <person name="Williams K.H."/>
            <person name="Hubbard S.S."/>
            <person name="Banfield J.F."/>
        </authorList>
    </citation>
    <scope>NUCLEOTIDE SEQUENCE [LARGE SCALE GENOMIC DNA]</scope>
</reference>
<comment type="caution">
    <text evidence="2">The sequence shown here is derived from an EMBL/GenBank/DDBJ whole genome shotgun (WGS) entry which is preliminary data.</text>
</comment>
<feature type="compositionally biased region" description="Basic and acidic residues" evidence="1">
    <location>
        <begin position="67"/>
        <end position="91"/>
    </location>
</feature>
<dbReference type="STRING" id="1802061.A3A93_02465"/>
<dbReference type="AlphaFoldDB" id="A0A1F7IZZ3"/>
<dbReference type="EMBL" id="MGAL01000009">
    <property type="protein sequence ID" value="OGK48932.1"/>
    <property type="molecule type" value="Genomic_DNA"/>
</dbReference>
<sequence length="101" mass="11761">MKAKYPRLTTKLCHKCSSNLILVDVVVEKVEGQYGNITTSTYRCSNIECQQESDKELSLIMKRKKEKDKLNKKRLENIKRGRKKAKDEKLKRSGSRSMRAL</sequence>
<evidence type="ECO:0000256" key="1">
    <source>
        <dbReference type="SAM" id="MobiDB-lite"/>
    </source>
</evidence>
<accession>A0A1F7IZZ3</accession>
<protein>
    <submittedName>
        <fullName evidence="2">Uncharacterized protein</fullName>
    </submittedName>
</protein>
<proteinExistence type="predicted"/>
<dbReference type="Proteomes" id="UP000177141">
    <property type="component" value="Unassembled WGS sequence"/>
</dbReference>
<evidence type="ECO:0000313" key="2">
    <source>
        <dbReference type="EMBL" id="OGK48932.1"/>
    </source>
</evidence>
<evidence type="ECO:0000313" key="3">
    <source>
        <dbReference type="Proteomes" id="UP000177141"/>
    </source>
</evidence>
<organism evidence="2 3">
    <name type="scientific">Candidatus Roizmanbacteria bacterium RIFCSPLOWO2_01_FULL_38_12</name>
    <dbReference type="NCBI Taxonomy" id="1802061"/>
    <lineage>
        <taxon>Bacteria</taxon>
        <taxon>Candidatus Roizmaniibacteriota</taxon>
    </lineage>
</organism>
<name>A0A1F7IZZ3_9BACT</name>